<keyword evidence="1" id="KW-0862">Zinc</keyword>
<name>A0ABN8PKZ5_9CNID</name>
<gene>
    <name evidence="3" type="ORF">PEVE_00042809</name>
</gene>
<dbReference type="PROSITE" id="PS50966">
    <property type="entry name" value="ZF_SWIM"/>
    <property type="match status" value="1"/>
</dbReference>
<dbReference type="Proteomes" id="UP001159427">
    <property type="component" value="Unassembled WGS sequence"/>
</dbReference>
<reference evidence="3 4" key="1">
    <citation type="submission" date="2022-05" db="EMBL/GenBank/DDBJ databases">
        <authorList>
            <consortium name="Genoscope - CEA"/>
            <person name="William W."/>
        </authorList>
    </citation>
    <scope>NUCLEOTIDE SEQUENCE [LARGE SCALE GENOMIC DNA]</scope>
</reference>
<evidence type="ECO:0000313" key="4">
    <source>
        <dbReference type="Proteomes" id="UP001159427"/>
    </source>
</evidence>
<feature type="domain" description="SWIM-type" evidence="2">
    <location>
        <begin position="4"/>
        <end position="34"/>
    </location>
</feature>
<keyword evidence="4" id="KW-1185">Reference proteome</keyword>
<keyword evidence="1" id="KW-0863">Zinc-finger</keyword>
<feature type="non-terminal residue" evidence="3">
    <location>
        <position position="118"/>
    </location>
</feature>
<protein>
    <recommendedName>
        <fullName evidence="2">SWIM-type domain-containing protein</fullName>
    </recommendedName>
</protein>
<dbReference type="InterPro" id="IPR007527">
    <property type="entry name" value="Znf_SWIM"/>
</dbReference>
<keyword evidence="1" id="KW-0479">Metal-binding</keyword>
<accession>A0ABN8PKZ5</accession>
<dbReference type="EMBL" id="CALNXI010000851">
    <property type="protein sequence ID" value="CAH3143345.1"/>
    <property type="molecule type" value="Genomic_DNA"/>
</dbReference>
<evidence type="ECO:0000256" key="1">
    <source>
        <dbReference type="PROSITE-ProRule" id="PRU00325"/>
    </source>
</evidence>
<sequence length="118" mass="13072">MCIVSAQVIHANCSCKAGKVGYCNHVLAIMLKECKFSLFDSKSTADLSQEDDEQPDLACTSQLQKWHKKGRGDKISAQPVMEVTISKTKLDDTKTREGVKCLLYDARSNPVHDVQAEL</sequence>
<evidence type="ECO:0000313" key="3">
    <source>
        <dbReference type="EMBL" id="CAH3143345.1"/>
    </source>
</evidence>
<proteinExistence type="predicted"/>
<comment type="caution">
    <text evidence="3">The sequence shown here is derived from an EMBL/GenBank/DDBJ whole genome shotgun (WGS) entry which is preliminary data.</text>
</comment>
<organism evidence="3 4">
    <name type="scientific">Porites evermanni</name>
    <dbReference type="NCBI Taxonomy" id="104178"/>
    <lineage>
        <taxon>Eukaryota</taxon>
        <taxon>Metazoa</taxon>
        <taxon>Cnidaria</taxon>
        <taxon>Anthozoa</taxon>
        <taxon>Hexacorallia</taxon>
        <taxon>Scleractinia</taxon>
        <taxon>Fungiina</taxon>
        <taxon>Poritidae</taxon>
        <taxon>Porites</taxon>
    </lineage>
</organism>
<evidence type="ECO:0000259" key="2">
    <source>
        <dbReference type="PROSITE" id="PS50966"/>
    </source>
</evidence>